<dbReference type="InterPro" id="IPR013221">
    <property type="entry name" value="Mur_ligase_cen"/>
</dbReference>
<dbReference type="InterPro" id="IPR035911">
    <property type="entry name" value="MurE/MurF_N"/>
</dbReference>
<evidence type="ECO:0000256" key="11">
    <source>
        <dbReference type="RuleBase" id="RU004136"/>
    </source>
</evidence>
<evidence type="ECO:0000256" key="3">
    <source>
        <dbReference type="ARBA" id="ARBA00022618"/>
    </source>
</evidence>
<keyword evidence="1 10" id="KW-0963">Cytoplasm</keyword>
<evidence type="ECO:0000313" key="16">
    <source>
        <dbReference type="Proteomes" id="UP000183918"/>
    </source>
</evidence>
<keyword evidence="5 10" id="KW-0067">ATP-binding</keyword>
<dbReference type="Pfam" id="PF08245">
    <property type="entry name" value="Mur_ligase_M"/>
    <property type="match status" value="1"/>
</dbReference>
<dbReference type="InterPro" id="IPR005863">
    <property type="entry name" value="UDP-N-AcMur_synth"/>
</dbReference>
<dbReference type="SUPFAM" id="SSF53244">
    <property type="entry name" value="MurD-like peptide ligases, peptide-binding domain"/>
    <property type="match status" value="1"/>
</dbReference>
<dbReference type="HAMAP" id="MF_02019">
    <property type="entry name" value="MurF"/>
    <property type="match status" value="1"/>
</dbReference>
<evidence type="ECO:0000256" key="1">
    <source>
        <dbReference type="ARBA" id="ARBA00022490"/>
    </source>
</evidence>
<dbReference type="InterPro" id="IPR000713">
    <property type="entry name" value="Mur_ligase_N"/>
</dbReference>
<dbReference type="Gene3D" id="3.40.1390.10">
    <property type="entry name" value="MurE/MurF, N-terminal domain"/>
    <property type="match status" value="1"/>
</dbReference>
<keyword evidence="3 10" id="KW-0132">Cell division</keyword>
<dbReference type="Gene3D" id="3.40.1190.10">
    <property type="entry name" value="Mur-like, catalytic domain"/>
    <property type="match status" value="1"/>
</dbReference>
<dbReference type="NCBIfam" id="TIGR01143">
    <property type="entry name" value="murF"/>
    <property type="match status" value="1"/>
</dbReference>
<feature type="domain" description="Mur ligase C-terminal" evidence="13">
    <location>
        <begin position="348"/>
        <end position="471"/>
    </location>
</feature>
<dbReference type="GO" id="GO:0005524">
    <property type="term" value="F:ATP binding"/>
    <property type="evidence" value="ECO:0007669"/>
    <property type="project" value="UniProtKB-UniRule"/>
</dbReference>
<dbReference type="GO" id="GO:0008360">
    <property type="term" value="P:regulation of cell shape"/>
    <property type="evidence" value="ECO:0007669"/>
    <property type="project" value="UniProtKB-KW"/>
</dbReference>
<evidence type="ECO:0000256" key="9">
    <source>
        <dbReference type="ARBA" id="ARBA00023316"/>
    </source>
</evidence>
<reference evidence="15 16" key="1">
    <citation type="submission" date="2016-10" db="EMBL/GenBank/DDBJ databases">
        <authorList>
            <person name="de Groot N.N."/>
        </authorList>
    </citation>
    <scope>NUCLEOTIDE SEQUENCE [LARGE SCALE GENOMIC DNA]</scope>
    <source>
        <strain evidence="15 16">DSM 14045</strain>
    </source>
</reference>
<sequence length="486" mass="53658">MNNKEILLDGHSIEECRMKNLTIKNIAKACDGQLYNEEFASNKEVTGVAIDSRLVKKDFLFVPIKGARVDGHDFIPQVIAQGAMTVLSEKKIENAKYPYILVKDTQQALKDIAKFYREQLNIKVIGITGSVGKTSTKEMVSSVLSEKYSVLKTAGNFNNEIGLPLTIFNIHSWHEIAVLEMGISDFGEMTRLSKMAQPDIQLITNIGVCHLENLKTRDGILQAKTECFKNMRENGVIILNGDDDKLSMKKIVEGKKVIFYGEGKAPKTDDLGTEYAKKSVFATDSENQGFEGMVTTINTDIGSFKVRINIPGEHNVYNALAATAVGMELGLTLEEIKSGISKAKTIAGRTSFNKTKSGMTVIDDCYNANPASMQTALEILSHATGRSVAVLGDMGELGEDEVNLHKIVGKSVADNDIDVVFAAGELAKNYISEIEKSGKNIKTYYYKTTDELVDEIEKYVEKTDTILVKASHFMKFEKVVEILVNM</sequence>
<dbReference type="Pfam" id="PF01225">
    <property type="entry name" value="Mur_ligase"/>
    <property type="match status" value="1"/>
</dbReference>
<dbReference type="InterPro" id="IPR036565">
    <property type="entry name" value="Mur-like_cat_sf"/>
</dbReference>
<dbReference type="Pfam" id="PF02875">
    <property type="entry name" value="Mur_ligase_C"/>
    <property type="match status" value="1"/>
</dbReference>
<dbReference type="PANTHER" id="PTHR43024">
    <property type="entry name" value="UDP-N-ACETYLMURAMOYL-TRIPEPTIDE--D-ALANYL-D-ALANINE LIGASE"/>
    <property type="match status" value="1"/>
</dbReference>
<comment type="subcellular location">
    <subcellularLocation>
        <location evidence="10 11">Cytoplasm</location>
    </subcellularLocation>
</comment>
<evidence type="ECO:0000256" key="5">
    <source>
        <dbReference type="ARBA" id="ARBA00022840"/>
    </source>
</evidence>
<evidence type="ECO:0000256" key="4">
    <source>
        <dbReference type="ARBA" id="ARBA00022741"/>
    </source>
</evidence>
<dbReference type="GO" id="GO:0009252">
    <property type="term" value="P:peptidoglycan biosynthetic process"/>
    <property type="evidence" value="ECO:0007669"/>
    <property type="project" value="UniProtKB-UniRule"/>
</dbReference>
<dbReference type="GO" id="GO:0047480">
    <property type="term" value="F:UDP-N-acetylmuramoyl-tripeptide-D-alanyl-D-alanine ligase activity"/>
    <property type="evidence" value="ECO:0007669"/>
    <property type="project" value="UniProtKB-UniRule"/>
</dbReference>
<dbReference type="GO" id="GO:0008766">
    <property type="term" value="F:UDP-N-acetylmuramoylalanyl-D-glutamyl-2,6-diaminopimelate-D-alanyl-D-alanine ligase activity"/>
    <property type="evidence" value="ECO:0007669"/>
    <property type="project" value="RHEA"/>
</dbReference>
<dbReference type="EMBL" id="FNPG01000041">
    <property type="protein sequence ID" value="SDY80697.1"/>
    <property type="molecule type" value="Genomic_DNA"/>
</dbReference>
<keyword evidence="6 10" id="KW-0133">Cell shape</keyword>
<keyword evidence="9 10" id="KW-0961">Cell wall biogenesis/degradation</keyword>
<keyword evidence="4 10" id="KW-0547">Nucleotide-binding</keyword>
<dbReference type="InterPro" id="IPR051046">
    <property type="entry name" value="MurCDEF_CellWall_CoF430Synth"/>
</dbReference>
<evidence type="ECO:0000259" key="13">
    <source>
        <dbReference type="Pfam" id="PF02875"/>
    </source>
</evidence>
<comment type="pathway">
    <text evidence="10 11">Cell wall biogenesis; peptidoglycan biosynthesis.</text>
</comment>
<dbReference type="SUPFAM" id="SSF63418">
    <property type="entry name" value="MurE/MurF N-terminal domain"/>
    <property type="match status" value="1"/>
</dbReference>
<evidence type="ECO:0000259" key="14">
    <source>
        <dbReference type="Pfam" id="PF08245"/>
    </source>
</evidence>
<dbReference type="GO" id="GO:0005737">
    <property type="term" value="C:cytoplasm"/>
    <property type="evidence" value="ECO:0007669"/>
    <property type="project" value="UniProtKB-SubCell"/>
</dbReference>
<evidence type="ECO:0000313" key="15">
    <source>
        <dbReference type="EMBL" id="SDY80697.1"/>
    </source>
</evidence>
<comment type="catalytic activity">
    <reaction evidence="10 11">
        <text>D-alanyl-D-alanine + UDP-N-acetyl-alpha-D-muramoyl-L-alanyl-gamma-D-glutamyl-meso-2,6-diaminopimelate + ATP = UDP-N-acetyl-alpha-D-muramoyl-L-alanyl-gamma-D-glutamyl-meso-2,6-diaminopimeloyl-D-alanyl-D-alanine + ADP + phosphate + H(+)</text>
        <dbReference type="Rhea" id="RHEA:28374"/>
        <dbReference type="ChEBI" id="CHEBI:15378"/>
        <dbReference type="ChEBI" id="CHEBI:30616"/>
        <dbReference type="ChEBI" id="CHEBI:43474"/>
        <dbReference type="ChEBI" id="CHEBI:57822"/>
        <dbReference type="ChEBI" id="CHEBI:61386"/>
        <dbReference type="ChEBI" id="CHEBI:83905"/>
        <dbReference type="ChEBI" id="CHEBI:456216"/>
        <dbReference type="EC" id="6.3.2.10"/>
    </reaction>
</comment>
<dbReference type="InterPro" id="IPR036615">
    <property type="entry name" value="Mur_ligase_C_dom_sf"/>
</dbReference>
<keyword evidence="2 10" id="KW-0436">Ligase</keyword>
<accession>A0A1H3MVG9</accession>
<dbReference type="Proteomes" id="UP000183918">
    <property type="component" value="Unassembled WGS sequence"/>
</dbReference>
<evidence type="ECO:0000256" key="6">
    <source>
        <dbReference type="ARBA" id="ARBA00022960"/>
    </source>
</evidence>
<gene>
    <name evidence="10" type="primary">murF</name>
    <name evidence="15" type="ORF">SAMN02910414_02418</name>
</gene>
<evidence type="ECO:0000256" key="7">
    <source>
        <dbReference type="ARBA" id="ARBA00022984"/>
    </source>
</evidence>
<evidence type="ECO:0000256" key="10">
    <source>
        <dbReference type="HAMAP-Rule" id="MF_02019"/>
    </source>
</evidence>
<evidence type="ECO:0000256" key="8">
    <source>
        <dbReference type="ARBA" id="ARBA00023306"/>
    </source>
</evidence>
<dbReference type="STRING" id="1122142.SAMN02910414_02418"/>
<feature type="domain" description="Mur ligase central" evidence="14">
    <location>
        <begin position="127"/>
        <end position="325"/>
    </location>
</feature>
<dbReference type="AlphaFoldDB" id="A0A1H3MVG9"/>
<dbReference type="InterPro" id="IPR004101">
    <property type="entry name" value="Mur_ligase_C"/>
</dbReference>
<dbReference type="PANTHER" id="PTHR43024:SF1">
    <property type="entry name" value="UDP-N-ACETYLMURAMOYL-TRIPEPTIDE--D-ALANYL-D-ALANINE LIGASE"/>
    <property type="match status" value="1"/>
</dbReference>
<dbReference type="EC" id="6.3.2.10" evidence="10 11"/>
<protein>
    <recommendedName>
        <fullName evidence="10 11">UDP-N-acetylmuramoyl-tripeptide--D-alanyl-D-alanine ligase</fullName>
        <ecNumber evidence="10 11">6.3.2.10</ecNumber>
    </recommendedName>
    <alternativeName>
        <fullName evidence="10">D-alanyl-D-alanine-adding enzyme</fullName>
    </alternativeName>
</protein>
<proteinExistence type="inferred from homology"/>
<keyword evidence="7 10" id="KW-0573">Peptidoglycan synthesis</keyword>
<evidence type="ECO:0000259" key="12">
    <source>
        <dbReference type="Pfam" id="PF01225"/>
    </source>
</evidence>
<dbReference type="GO" id="GO:0071555">
    <property type="term" value="P:cell wall organization"/>
    <property type="evidence" value="ECO:0007669"/>
    <property type="project" value="UniProtKB-KW"/>
</dbReference>
<dbReference type="GO" id="GO:0051301">
    <property type="term" value="P:cell division"/>
    <property type="evidence" value="ECO:0007669"/>
    <property type="project" value="UniProtKB-KW"/>
</dbReference>
<name>A0A1H3MVG9_9FIRM</name>
<organism evidence="15 16">
    <name type="scientific">Lachnobacterium bovis DSM 14045</name>
    <dbReference type="NCBI Taxonomy" id="1122142"/>
    <lineage>
        <taxon>Bacteria</taxon>
        <taxon>Bacillati</taxon>
        <taxon>Bacillota</taxon>
        <taxon>Clostridia</taxon>
        <taxon>Lachnospirales</taxon>
        <taxon>Lachnospiraceae</taxon>
        <taxon>Lachnobacterium</taxon>
    </lineage>
</organism>
<keyword evidence="8 10" id="KW-0131">Cell cycle</keyword>
<dbReference type="Gene3D" id="3.90.190.20">
    <property type="entry name" value="Mur ligase, C-terminal domain"/>
    <property type="match status" value="1"/>
</dbReference>
<comment type="function">
    <text evidence="10 11">Involved in cell wall formation. Catalyzes the final step in the synthesis of UDP-N-acetylmuramoyl-pentapeptide, the precursor of murein.</text>
</comment>
<feature type="binding site" evidence="10">
    <location>
        <begin position="129"/>
        <end position="135"/>
    </location>
    <ligand>
        <name>ATP</name>
        <dbReference type="ChEBI" id="CHEBI:30616"/>
    </ligand>
</feature>
<dbReference type="UniPathway" id="UPA00219"/>
<comment type="similarity">
    <text evidence="10">Belongs to the MurCDEF family. MurF subfamily.</text>
</comment>
<dbReference type="SUPFAM" id="SSF53623">
    <property type="entry name" value="MurD-like peptide ligases, catalytic domain"/>
    <property type="match status" value="1"/>
</dbReference>
<feature type="domain" description="Mur ligase N-terminal catalytic" evidence="12">
    <location>
        <begin position="44"/>
        <end position="116"/>
    </location>
</feature>
<keyword evidence="16" id="KW-1185">Reference proteome</keyword>
<evidence type="ECO:0000256" key="2">
    <source>
        <dbReference type="ARBA" id="ARBA00022598"/>
    </source>
</evidence>